<dbReference type="InterPro" id="IPR050659">
    <property type="entry name" value="Peptidase_M24B"/>
</dbReference>
<dbReference type="InterPro" id="IPR000994">
    <property type="entry name" value="Pept_M24"/>
</dbReference>
<feature type="domain" description="Peptidase M24" evidence="3">
    <location>
        <begin position="135"/>
        <end position="337"/>
    </location>
</feature>
<evidence type="ECO:0000256" key="1">
    <source>
        <dbReference type="ARBA" id="ARBA00022723"/>
    </source>
</evidence>
<dbReference type="PRINTS" id="PR00599">
    <property type="entry name" value="MAPEPTIDASE"/>
</dbReference>
<evidence type="ECO:0000256" key="2">
    <source>
        <dbReference type="ARBA" id="ARBA00022801"/>
    </source>
</evidence>
<dbReference type="PANTHER" id="PTHR46112:SF3">
    <property type="entry name" value="AMINOPEPTIDASE YPDF"/>
    <property type="match status" value="1"/>
</dbReference>
<evidence type="ECO:0000313" key="6">
    <source>
        <dbReference type="Proteomes" id="UP001398420"/>
    </source>
</evidence>
<dbReference type="InterPro" id="IPR029149">
    <property type="entry name" value="Creatin/AminoP/Spt16_N"/>
</dbReference>
<name>A0ABU9LLG7_9BACL</name>
<dbReference type="PANTHER" id="PTHR46112">
    <property type="entry name" value="AMINOPEPTIDASE"/>
    <property type="match status" value="1"/>
</dbReference>
<dbReference type="InterPro" id="IPR001714">
    <property type="entry name" value="Pept_M24_MAP"/>
</dbReference>
<dbReference type="Proteomes" id="UP001398420">
    <property type="component" value="Unassembled WGS sequence"/>
</dbReference>
<reference evidence="5 6" key="1">
    <citation type="submission" date="2024-04" db="EMBL/GenBank/DDBJ databases">
        <authorList>
            <person name="Wu Y.S."/>
            <person name="Zhang L."/>
        </authorList>
    </citation>
    <scope>NUCLEOTIDE SEQUENCE [LARGE SCALE GENOMIC DNA]</scope>
    <source>
        <strain evidence="5 6">KG-01</strain>
    </source>
</reference>
<dbReference type="Gene3D" id="3.40.350.10">
    <property type="entry name" value="Creatinase/prolidase N-terminal domain"/>
    <property type="match status" value="1"/>
</dbReference>
<dbReference type="PROSITE" id="PS00491">
    <property type="entry name" value="PROLINE_PEPTIDASE"/>
    <property type="match status" value="1"/>
</dbReference>
<dbReference type="Pfam" id="PF00557">
    <property type="entry name" value="Peptidase_M24"/>
    <property type="match status" value="1"/>
</dbReference>
<dbReference type="CDD" id="cd01092">
    <property type="entry name" value="APP-like"/>
    <property type="match status" value="1"/>
</dbReference>
<dbReference type="InterPro" id="IPR000587">
    <property type="entry name" value="Creatinase_N"/>
</dbReference>
<keyword evidence="6" id="KW-1185">Reference proteome</keyword>
<evidence type="ECO:0000259" key="4">
    <source>
        <dbReference type="Pfam" id="PF01321"/>
    </source>
</evidence>
<keyword evidence="2" id="KW-0378">Hydrolase</keyword>
<gene>
    <name evidence="5" type="ORF">AAF454_10570</name>
</gene>
<evidence type="ECO:0000313" key="5">
    <source>
        <dbReference type="EMBL" id="MEL5988842.1"/>
    </source>
</evidence>
<feature type="domain" description="Creatinase N-terminal" evidence="4">
    <location>
        <begin position="3"/>
        <end position="127"/>
    </location>
</feature>
<dbReference type="InterPro" id="IPR036005">
    <property type="entry name" value="Creatinase/aminopeptidase-like"/>
</dbReference>
<proteinExistence type="predicted"/>
<protein>
    <submittedName>
        <fullName evidence="5">Xaa-Pro peptidase family protein</fullName>
    </submittedName>
</protein>
<dbReference type="InterPro" id="IPR001131">
    <property type="entry name" value="Peptidase_M24B_aminopep-P_CS"/>
</dbReference>
<keyword evidence="1" id="KW-0479">Metal-binding</keyword>
<dbReference type="EMBL" id="JBCEWA010000007">
    <property type="protein sequence ID" value="MEL5988842.1"/>
    <property type="molecule type" value="Genomic_DNA"/>
</dbReference>
<dbReference type="Pfam" id="PF01321">
    <property type="entry name" value="Creatinase_N"/>
    <property type="match status" value="1"/>
</dbReference>
<dbReference type="SUPFAM" id="SSF55920">
    <property type="entry name" value="Creatinase/aminopeptidase"/>
    <property type="match status" value="1"/>
</dbReference>
<accession>A0ABU9LLG7</accession>
<dbReference type="Gene3D" id="3.90.230.10">
    <property type="entry name" value="Creatinase/methionine aminopeptidase superfamily"/>
    <property type="match status" value="1"/>
</dbReference>
<comment type="caution">
    <text evidence="5">The sequence shown here is derived from an EMBL/GenBank/DDBJ whole genome shotgun (WGS) entry which is preliminary data.</text>
</comment>
<evidence type="ECO:0000259" key="3">
    <source>
        <dbReference type="Pfam" id="PF00557"/>
    </source>
</evidence>
<sequence length="353" mass="38873">MNRLEKLRALIASQKVDGFLITNPYNVRYMTGFTGSTGIALVTKSEALFITDFRYIEQAEREVTDFHAVQHKATLVEEIASYVRNLNIQTLGFEKEHITYAQFLLYEKFITKNLVGLADVIEKIRLIKTPEEIRIIKVACDIVDAAFEHILPQIRPGVTELEIANELEFFMRKSGATSSSFDTIVASGVRSALPHGVATDKIIEKGDFVTLDYGALYNGYVSDTTRTVAVGQPSQQLKEIYEIVLEAQLVGVKTFKPGMTGVEADAVVRDVIRSHGYGEAFGHSTGHGIGLEVHEGPGLSHRSNHRLEAGMTVTCEPGIYLPGIGGVRIEDDLLITADGNDVLTHAPKELIIL</sequence>
<dbReference type="RefSeq" id="WP_068452958.1">
    <property type="nucleotide sequence ID" value="NZ_CP147847.1"/>
</dbReference>
<organism evidence="5 6">
    <name type="scientific">Kurthia gibsonii</name>
    <dbReference type="NCBI Taxonomy" id="33946"/>
    <lineage>
        <taxon>Bacteria</taxon>
        <taxon>Bacillati</taxon>
        <taxon>Bacillota</taxon>
        <taxon>Bacilli</taxon>
        <taxon>Bacillales</taxon>
        <taxon>Caryophanaceae</taxon>
        <taxon>Kurthia</taxon>
    </lineage>
</organism>